<reference evidence="3" key="1">
    <citation type="submission" date="2021-11" db="EMBL/GenBank/DDBJ databases">
        <title>Draft genome sequence of Alcaligenes endophyticus type strain CCUG 75668T.</title>
        <authorList>
            <person name="Salva-Serra F."/>
            <person name="Duran R.E."/>
            <person name="Seeger M."/>
            <person name="Moore E.R.B."/>
            <person name="Jaen-Luchoro D."/>
        </authorList>
    </citation>
    <scope>NUCLEOTIDE SEQUENCE</scope>
    <source>
        <strain evidence="3">CCUG 75668</strain>
    </source>
</reference>
<protein>
    <submittedName>
        <fullName evidence="3">AsmA family protein</fullName>
    </submittedName>
</protein>
<keyword evidence="1" id="KW-1133">Transmembrane helix</keyword>
<dbReference type="Pfam" id="PF13116">
    <property type="entry name" value="YhdP"/>
    <property type="match status" value="2"/>
</dbReference>
<feature type="transmembrane region" description="Helical" evidence="1">
    <location>
        <begin position="12"/>
        <end position="31"/>
    </location>
</feature>
<gene>
    <name evidence="3" type="ORF">LMS43_06820</name>
</gene>
<dbReference type="Proteomes" id="UP001168613">
    <property type="component" value="Unassembled WGS sequence"/>
</dbReference>
<sequence>MRINVWRVARYILLVLFLVLAMGVLGLRYYLLPHIDHYRPQIVAYIGQQLSLNIELGRLSADWRGLNPKIEFTNLVIRDPDSDEEFLRLPELSAGLSWRSFFEGHPVFQYFYTEGLQLDVRRDEQGNWWLLNHALNSTTNTNNASLEPALLWLARQRHISISNSSVRWTDEYSRAPTLSLQQVHLEWLRRGKEHKFMLSAVPPADMAQQLTVRVNALPDTSLPQEAASLLDYRGRIHLELSNLDLLALAPWLSMPKALRSGRVDLQASMDFSDAQWGRLSTEVVLQDGRWRDEERDGVSASLLRFYTAAPFADYLALIKQNGPAVTIPMQLHGQQVYFRWQELFSEELGLQDIRWHGALGYDSTEGWQVQAQQLALRNQDIQADLQGSWRELEPDSSGHLQLKGVVADLGVERLVNYLPLTVEPDALEWMRTSLLSGRVSDAYLTLDGAIDDFPYGRRLGGEFSLTGAFKDVVIDYLPPEPGQKGWPRVELAAGKVSLQNAHLHLEAEQANMPLEGHAGLQLSLLQADIPNLEVGAVLQVQGHSQAKAANYLALLRRTPLGGLLGNVFDEAQGEGTWSVPLHLTVPLTHSEDTQVTGAMQFKGGAVKLMPEAPWLRDLQGELLFNERGVSAKGLRAKLLGGPVSIQGRMEPGHKGLVLKGSLLAESVGAYIDSQALRRLQGELNYETVLLLDEQAHFGMEFASTLVGLQSAFPSPLRKAAEAAMPLNAKWYSDAEGMNSWLDIRLQSDPVTTLRLQRINGDDSGSFFRAMSVLAGKSGPFPMSGTTVDGIYNYLDLDAWNTAVDEFSLPWVRSTSAVVGAAGRPLLPPMLRSRVQVEQGRLLGAVLDKLTLTNQESANGHFRLDISSAQTAGMLQGQMKSRVPVGRWKMHFNRLSLGRKEIQSTEQANPEVEQEAEVSEEMTLPDIEVSIDKLTLYERNVGSLSLVGRALNEGHQWQLEQLELNGEGVQLQGEGYWQLRGPQRGLHLSTQAKIESLGNYLSQLSLPGVLSAGHGHADLALFWRGFPWSLERRHLEGQLTMHLQNGRFSQVGSRSARILELISLQSLSRLVSFNSNPAGLFKEGFPFDDWSGSIDIRDGVLQARDYRVAGPVGLIELEGHMQLETEALDFTASVYPKLDVSGAAVAAGVLVNPFIGLGTFLAQWLLQEPLAQGMAMRYHLTGTLDKPEVQEMAVPRQ</sequence>
<evidence type="ECO:0000256" key="1">
    <source>
        <dbReference type="SAM" id="Phobius"/>
    </source>
</evidence>
<dbReference type="PANTHER" id="PTHR38690:SF1">
    <property type="entry name" value="PROTEASE"/>
    <property type="match status" value="1"/>
</dbReference>
<feature type="domain" description="YhdP central" evidence="2">
    <location>
        <begin position="329"/>
        <end position="1188"/>
    </location>
</feature>
<evidence type="ECO:0000259" key="2">
    <source>
        <dbReference type="Pfam" id="PF13116"/>
    </source>
</evidence>
<evidence type="ECO:0000313" key="3">
    <source>
        <dbReference type="EMBL" id="MDN4120995.1"/>
    </source>
</evidence>
<dbReference type="EMBL" id="JAJHNU010000001">
    <property type="protein sequence ID" value="MDN4120995.1"/>
    <property type="molecule type" value="Genomic_DNA"/>
</dbReference>
<feature type="domain" description="YhdP central" evidence="2">
    <location>
        <begin position="5"/>
        <end position="295"/>
    </location>
</feature>
<dbReference type="PANTHER" id="PTHR38690">
    <property type="entry name" value="PROTEASE-RELATED"/>
    <property type="match status" value="1"/>
</dbReference>
<name>A0ABT8EIP3_9BURK</name>
<keyword evidence="1" id="KW-0812">Transmembrane</keyword>
<evidence type="ECO:0000313" key="4">
    <source>
        <dbReference type="Proteomes" id="UP001168613"/>
    </source>
</evidence>
<accession>A0ABT8EIP3</accession>
<comment type="caution">
    <text evidence="3">The sequence shown here is derived from an EMBL/GenBank/DDBJ whole genome shotgun (WGS) entry which is preliminary data.</text>
</comment>
<dbReference type="RefSeq" id="WP_266125007.1">
    <property type="nucleotide sequence ID" value="NZ_JAJHNU010000001.1"/>
</dbReference>
<organism evidence="3 4">
    <name type="scientific">Alcaligenes endophyticus</name>
    <dbReference type="NCBI Taxonomy" id="1929088"/>
    <lineage>
        <taxon>Bacteria</taxon>
        <taxon>Pseudomonadati</taxon>
        <taxon>Pseudomonadota</taxon>
        <taxon>Betaproteobacteria</taxon>
        <taxon>Burkholderiales</taxon>
        <taxon>Alcaligenaceae</taxon>
        <taxon>Alcaligenes</taxon>
    </lineage>
</organism>
<keyword evidence="1" id="KW-0472">Membrane</keyword>
<dbReference type="InterPro" id="IPR025263">
    <property type="entry name" value="YhdP_central"/>
</dbReference>
<dbReference type="InterPro" id="IPR011836">
    <property type="entry name" value="YhdP"/>
</dbReference>
<keyword evidence="4" id="KW-1185">Reference proteome</keyword>
<proteinExistence type="predicted"/>